<keyword evidence="4" id="KW-0479">Metal-binding</keyword>
<organism evidence="7 8">
    <name type="scientific">Helcococcus kunzii ATCC 51366</name>
    <dbReference type="NCBI Taxonomy" id="883114"/>
    <lineage>
        <taxon>Bacteria</taxon>
        <taxon>Bacillati</taxon>
        <taxon>Bacillota</taxon>
        <taxon>Tissierellia</taxon>
        <taxon>Tissierellales</taxon>
        <taxon>Peptoniphilaceae</taxon>
        <taxon>Helcococcus</taxon>
    </lineage>
</organism>
<evidence type="ECO:0000256" key="4">
    <source>
        <dbReference type="ARBA" id="ARBA00022723"/>
    </source>
</evidence>
<dbReference type="EMBL" id="AGEI01000024">
    <property type="protein sequence ID" value="EHR33264.1"/>
    <property type="molecule type" value="Genomic_DNA"/>
</dbReference>
<evidence type="ECO:0000256" key="5">
    <source>
        <dbReference type="ARBA" id="ARBA00022801"/>
    </source>
</evidence>
<comment type="similarity">
    <text evidence="1 6">Belongs to the peptidase M42 family.</text>
</comment>
<dbReference type="Gene3D" id="3.40.630.10">
    <property type="entry name" value="Zn peptidases"/>
    <property type="match status" value="1"/>
</dbReference>
<sequence>MFDELREIYDIYSVSSCEKKLNTYLKERYKKYSDEIVEDRLYSIFAKRLVENPENRKKIMIACAMDEIGLIVSAVDKDNHANFLTLEDLSPASLLHQRVNITTRDNENISGFITINKKILEEKISTIKLEDLYVETFDDTKLNIGDLIALESELIETENNIIGRSLTQKIPQYLSIKILEKIKERKLNNNFYIGAIAQSTIGFRGTKTANHVVEPDLAIVVTGFEVNNSNPKIELGDGVIVGYYDSKMIPDQNLLRYITERYETKPYVGVLGNDGSFIHKTLAGVPTLSVGIPMKNMGTSSVIVSKNDIEKLETFLLKLIEDENISNLIRRER</sequence>
<dbReference type="PIRSF" id="PIRSF001123">
    <property type="entry name" value="PepA_GA"/>
    <property type="match status" value="1"/>
</dbReference>
<comment type="caution">
    <text evidence="7">The sequence shown here is derived from an EMBL/GenBank/DDBJ whole genome shotgun (WGS) entry which is preliminary data.</text>
</comment>
<accession>H3NPN6</accession>
<dbReference type="AlphaFoldDB" id="H3NPN6"/>
<dbReference type="PANTHER" id="PTHR32481">
    <property type="entry name" value="AMINOPEPTIDASE"/>
    <property type="match status" value="1"/>
</dbReference>
<dbReference type="Gene3D" id="2.40.30.40">
    <property type="entry name" value="Peptidase M42, domain 2"/>
    <property type="match status" value="1"/>
</dbReference>
<dbReference type="GO" id="GO:0006508">
    <property type="term" value="P:proteolysis"/>
    <property type="evidence" value="ECO:0007669"/>
    <property type="project" value="UniProtKB-KW"/>
</dbReference>
<keyword evidence="5" id="KW-0378">Hydrolase</keyword>
<reference evidence="7 8" key="1">
    <citation type="submission" date="2012-01" db="EMBL/GenBank/DDBJ databases">
        <title>The Genome Sequence of Helcococcus kunzii ATCC 51366.</title>
        <authorList>
            <consortium name="The Broad Institute Genome Sequencing Platform"/>
            <person name="Earl A."/>
            <person name="Ward D."/>
            <person name="Feldgarden M."/>
            <person name="Gevers D."/>
            <person name="Huys G."/>
            <person name="Young S.K."/>
            <person name="Zeng Q."/>
            <person name="Gargeya S."/>
            <person name="Fitzgerald M."/>
            <person name="Haas B."/>
            <person name="Abouelleil A."/>
            <person name="Alvarado L."/>
            <person name="Arachchi H.M."/>
            <person name="Berlin A."/>
            <person name="Chapman S.B."/>
            <person name="Gearin G."/>
            <person name="Goldberg J."/>
            <person name="Griggs A."/>
            <person name="Gujja S."/>
            <person name="Hansen M."/>
            <person name="Heiman D."/>
            <person name="Howarth C."/>
            <person name="Larimer J."/>
            <person name="Lui A."/>
            <person name="MacDonald P.J.P."/>
            <person name="McCowen C."/>
            <person name="Montmayeur A."/>
            <person name="Murphy C."/>
            <person name="Neiman D."/>
            <person name="Pearson M."/>
            <person name="Priest M."/>
            <person name="Roberts A."/>
            <person name="Saif S."/>
            <person name="Shea T."/>
            <person name="Sisk P."/>
            <person name="Stolte C."/>
            <person name="Sykes S."/>
            <person name="Wortman J."/>
            <person name="Nusbaum C."/>
            <person name="Birren B."/>
        </authorList>
    </citation>
    <scope>NUCLEOTIDE SEQUENCE [LARGE SCALE GENOMIC DNA]</scope>
    <source>
        <strain evidence="7 8">ATCC 51366</strain>
    </source>
</reference>
<dbReference type="GO" id="GO:0004177">
    <property type="term" value="F:aminopeptidase activity"/>
    <property type="evidence" value="ECO:0007669"/>
    <property type="project" value="UniProtKB-UniRule"/>
</dbReference>
<dbReference type="InterPro" id="IPR008007">
    <property type="entry name" value="Peptidase_M42"/>
</dbReference>
<dbReference type="STRING" id="883114.HMPREF9709_01308"/>
<dbReference type="OrthoDB" id="9772053at2"/>
<protein>
    <submittedName>
        <fullName evidence="7">Uncharacterized protein</fullName>
    </submittedName>
</protein>
<evidence type="ECO:0000256" key="3">
    <source>
        <dbReference type="ARBA" id="ARBA00022670"/>
    </source>
</evidence>
<dbReference type="InterPro" id="IPR051464">
    <property type="entry name" value="Peptidase_M42_aminopept"/>
</dbReference>
<name>H3NPN6_9FIRM</name>
<keyword evidence="3" id="KW-0645">Protease</keyword>
<proteinExistence type="inferred from homology"/>
<dbReference type="SUPFAM" id="SSF101821">
    <property type="entry name" value="Aminopeptidase/glucanase lid domain"/>
    <property type="match status" value="1"/>
</dbReference>
<dbReference type="RefSeq" id="WP_005398823.1">
    <property type="nucleotide sequence ID" value="NZ_JH601088.1"/>
</dbReference>
<dbReference type="Proteomes" id="UP000004191">
    <property type="component" value="Unassembled WGS sequence"/>
</dbReference>
<keyword evidence="2" id="KW-0031">Aminopeptidase</keyword>
<dbReference type="HOGENOM" id="CLU_047249_0_2_9"/>
<evidence type="ECO:0000313" key="8">
    <source>
        <dbReference type="Proteomes" id="UP000004191"/>
    </source>
</evidence>
<dbReference type="GeneID" id="96999275"/>
<dbReference type="SUPFAM" id="SSF53187">
    <property type="entry name" value="Zn-dependent exopeptidases"/>
    <property type="match status" value="1"/>
</dbReference>
<gene>
    <name evidence="7" type="ORF">HMPREF9709_01308</name>
</gene>
<dbReference type="PANTHER" id="PTHR32481:SF0">
    <property type="entry name" value="AMINOPEPTIDASE YPDE-RELATED"/>
    <property type="match status" value="1"/>
</dbReference>
<evidence type="ECO:0000256" key="6">
    <source>
        <dbReference type="PIRNR" id="PIRNR001123"/>
    </source>
</evidence>
<dbReference type="Pfam" id="PF05343">
    <property type="entry name" value="Peptidase_M42"/>
    <property type="match status" value="1"/>
</dbReference>
<dbReference type="InterPro" id="IPR023367">
    <property type="entry name" value="Peptidase_M42_dom2"/>
</dbReference>
<evidence type="ECO:0000256" key="2">
    <source>
        <dbReference type="ARBA" id="ARBA00022438"/>
    </source>
</evidence>
<keyword evidence="8" id="KW-1185">Reference proteome</keyword>
<evidence type="ECO:0000313" key="7">
    <source>
        <dbReference type="EMBL" id="EHR33264.1"/>
    </source>
</evidence>
<evidence type="ECO:0000256" key="1">
    <source>
        <dbReference type="ARBA" id="ARBA00006272"/>
    </source>
</evidence>
<dbReference type="GO" id="GO:0046872">
    <property type="term" value="F:metal ion binding"/>
    <property type="evidence" value="ECO:0007669"/>
    <property type="project" value="UniProtKB-UniRule"/>
</dbReference>
<dbReference type="eggNOG" id="COG1363">
    <property type="taxonomic scope" value="Bacteria"/>
</dbReference>